<dbReference type="Proteomes" id="UP000663850">
    <property type="component" value="Unassembled WGS sequence"/>
</dbReference>
<comment type="caution">
    <text evidence="5">The sequence shown here is derived from an EMBL/GenBank/DDBJ whole genome shotgun (WGS) entry which is preliminary data.</text>
</comment>
<dbReference type="EMBL" id="CAJMWZ010000924">
    <property type="protein sequence ID" value="CAE6428609.1"/>
    <property type="molecule type" value="Genomic_DNA"/>
</dbReference>
<dbReference type="InterPro" id="IPR000504">
    <property type="entry name" value="RRM_dom"/>
</dbReference>
<dbReference type="InterPro" id="IPR052462">
    <property type="entry name" value="SLIRP/GR-RBP-like"/>
</dbReference>
<feature type="compositionally biased region" description="Low complexity" evidence="3">
    <location>
        <begin position="1"/>
        <end position="17"/>
    </location>
</feature>
<protein>
    <recommendedName>
        <fullName evidence="4">RRM domain-containing protein</fullName>
    </recommendedName>
</protein>
<dbReference type="Gene3D" id="3.30.70.330">
    <property type="match status" value="1"/>
</dbReference>
<keyword evidence="1 2" id="KW-0694">RNA-binding</keyword>
<reference evidence="5" key="1">
    <citation type="submission" date="2021-01" db="EMBL/GenBank/DDBJ databases">
        <authorList>
            <person name="Kaushik A."/>
        </authorList>
    </citation>
    <scope>NUCLEOTIDE SEQUENCE</scope>
    <source>
        <strain evidence="5">Type strain: AG8-Rh-89/</strain>
    </source>
</reference>
<gene>
    <name evidence="5" type="ORF">RDB_LOCUS17177</name>
</gene>
<dbReference type="InterPro" id="IPR012677">
    <property type="entry name" value="Nucleotide-bd_a/b_plait_sf"/>
</dbReference>
<evidence type="ECO:0000256" key="2">
    <source>
        <dbReference type="PROSITE-ProRule" id="PRU00176"/>
    </source>
</evidence>
<accession>A0A8H2XK04</accession>
<dbReference type="Pfam" id="PF00076">
    <property type="entry name" value="RRM_1"/>
    <property type="match status" value="1"/>
</dbReference>
<feature type="region of interest" description="Disordered" evidence="3">
    <location>
        <begin position="1"/>
        <end position="73"/>
    </location>
</feature>
<feature type="compositionally biased region" description="Basic and acidic residues" evidence="3">
    <location>
        <begin position="23"/>
        <end position="53"/>
    </location>
</feature>
<dbReference type="GO" id="GO:0003723">
    <property type="term" value="F:RNA binding"/>
    <property type="evidence" value="ECO:0007669"/>
    <property type="project" value="UniProtKB-UniRule"/>
</dbReference>
<evidence type="ECO:0000256" key="1">
    <source>
        <dbReference type="ARBA" id="ARBA00022884"/>
    </source>
</evidence>
<dbReference type="InterPro" id="IPR035979">
    <property type="entry name" value="RBD_domain_sf"/>
</dbReference>
<dbReference type="PANTHER" id="PTHR48027">
    <property type="entry name" value="HETEROGENEOUS NUCLEAR RIBONUCLEOPROTEIN 87F-RELATED"/>
    <property type="match status" value="1"/>
</dbReference>
<organism evidence="5 6">
    <name type="scientific">Rhizoctonia solani</name>
    <dbReference type="NCBI Taxonomy" id="456999"/>
    <lineage>
        <taxon>Eukaryota</taxon>
        <taxon>Fungi</taxon>
        <taxon>Dikarya</taxon>
        <taxon>Basidiomycota</taxon>
        <taxon>Agaricomycotina</taxon>
        <taxon>Agaricomycetes</taxon>
        <taxon>Cantharellales</taxon>
        <taxon>Ceratobasidiaceae</taxon>
        <taxon>Rhizoctonia</taxon>
    </lineage>
</organism>
<evidence type="ECO:0000313" key="5">
    <source>
        <dbReference type="EMBL" id="CAE6428609.1"/>
    </source>
</evidence>
<dbReference type="SUPFAM" id="SSF54928">
    <property type="entry name" value="RNA-binding domain, RBD"/>
    <property type="match status" value="1"/>
</dbReference>
<feature type="domain" description="RRM" evidence="4">
    <location>
        <begin position="67"/>
        <end position="145"/>
    </location>
</feature>
<dbReference type="PROSITE" id="PS50102">
    <property type="entry name" value="RRM"/>
    <property type="match status" value="1"/>
</dbReference>
<sequence length="238" mass="25408">MTDAWPAPSDAAPPAADGWNGTRADRSPLPHADRERQRDRSRSPGRKGDDRGRSNAGHGGVGANPGNNIHVSGLSSRVDNRMLDEAFGKYGKVAKASVVYDPHSRESRGFAFVTMDSVEEAEAAIAGLHNSELAGKPITVEKARRGRAPREEVIVRIDMALNAHTIQGNTTLGMLPATVMNAERRKNAIVRRTTTTAIVEGDSMGRAGGTKKIGDASMVVVADATTEETVVDMRTVDK</sequence>
<dbReference type="SMART" id="SM00360">
    <property type="entry name" value="RRM"/>
    <property type="match status" value="1"/>
</dbReference>
<name>A0A8H2XK04_9AGAM</name>
<evidence type="ECO:0000259" key="4">
    <source>
        <dbReference type="PROSITE" id="PS50102"/>
    </source>
</evidence>
<dbReference type="AlphaFoldDB" id="A0A8H2XK04"/>
<evidence type="ECO:0000256" key="3">
    <source>
        <dbReference type="SAM" id="MobiDB-lite"/>
    </source>
</evidence>
<proteinExistence type="predicted"/>
<evidence type="ECO:0000313" key="6">
    <source>
        <dbReference type="Proteomes" id="UP000663850"/>
    </source>
</evidence>